<reference evidence="7 8" key="1">
    <citation type="journal article" date="2020" name="bioRxiv">
        <title>Sequence and annotation of 42 cannabis genomes reveals extensive copy number variation in cannabinoid synthesis and pathogen resistance genes.</title>
        <authorList>
            <person name="Mckernan K.J."/>
            <person name="Helbert Y."/>
            <person name="Kane L.T."/>
            <person name="Ebling H."/>
            <person name="Zhang L."/>
            <person name="Liu B."/>
            <person name="Eaton Z."/>
            <person name="Mclaughlin S."/>
            <person name="Kingan S."/>
            <person name="Baybayan P."/>
            <person name="Concepcion G."/>
            <person name="Jordan M."/>
            <person name="Riva A."/>
            <person name="Barbazuk W."/>
            <person name="Harkins T."/>
        </authorList>
    </citation>
    <scope>NUCLEOTIDE SEQUENCE [LARGE SCALE GENOMIC DNA]</scope>
    <source>
        <strain evidence="8">cv. Jamaican Lion 4</strain>
        <tissue evidence="7">Leaf</tissue>
    </source>
</reference>
<evidence type="ECO:0000256" key="1">
    <source>
        <dbReference type="ARBA" id="ARBA00004141"/>
    </source>
</evidence>
<evidence type="ECO:0000313" key="8">
    <source>
        <dbReference type="Proteomes" id="UP000525078"/>
    </source>
</evidence>
<evidence type="ECO:0000256" key="6">
    <source>
        <dbReference type="SAM" id="Phobius"/>
    </source>
</evidence>
<protein>
    <submittedName>
        <fullName evidence="7">Uncharacterized protein</fullName>
    </submittedName>
</protein>
<comment type="caution">
    <text evidence="7">The sequence shown here is derived from an EMBL/GenBank/DDBJ whole genome shotgun (WGS) entry which is preliminary data.</text>
</comment>
<dbReference type="Gene3D" id="1.10.287.3510">
    <property type="match status" value="1"/>
</dbReference>
<accession>A0A7J6FIZ0</accession>
<evidence type="ECO:0000256" key="2">
    <source>
        <dbReference type="ARBA" id="ARBA00022692"/>
    </source>
</evidence>
<proteinExistence type="predicted"/>
<keyword evidence="4 6" id="KW-0472">Membrane</keyword>
<gene>
    <name evidence="7" type="ORF">F8388_025063</name>
</gene>
<evidence type="ECO:0000313" key="7">
    <source>
        <dbReference type="EMBL" id="KAF4370684.1"/>
    </source>
</evidence>
<keyword evidence="3 6" id="KW-1133">Transmembrane helix</keyword>
<evidence type="ECO:0000256" key="3">
    <source>
        <dbReference type="ARBA" id="ARBA00022989"/>
    </source>
</evidence>
<dbReference type="Pfam" id="PF00420">
    <property type="entry name" value="Oxidored_q2"/>
    <property type="match status" value="1"/>
</dbReference>
<name>A0A7J6FIZ0_CANSA</name>
<dbReference type="InterPro" id="IPR039428">
    <property type="entry name" value="NUOK/Mnh_C1-like"/>
</dbReference>
<sequence>MEVRQQASKTTTQPKTTSRQPNLLRRRPPPPASKPLKPPPTISSISDLPLNLANKDVASTWLWRRTSGTTKILMSCLSMQKSWPMVAKPEGFNPYIITRLVLNQTEAILTTETQHTNNVKATCSNNNEIKQHVYNFQTTIKQLIMLLLNITIAAAEAAIGPAIVSSIYRNRKSTRINQSNLLNK</sequence>
<organism evidence="7 8">
    <name type="scientific">Cannabis sativa</name>
    <name type="common">Hemp</name>
    <name type="synonym">Marijuana</name>
    <dbReference type="NCBI Taxonomy" id="3483"/>
    <lineage>
        <taxon>Eukaryota</taxon>
        <taxon>Viridiplantae</taxon>
        <taxon>Streptophyta</taxon>
        <taxon>Embryophyta</taxon>
        <taxon>Tracheophyta</taxon>
        <taxon>Spermatophyta</taxon>
        <taxon>Magnoliopsida</taxon>
        <taxon>eudicotyledons</taxon>
        <taxon>Gunneridae</taxon>
        <taxon>Pentapetalae</taxon>
        <taxon>rosids</taxon>
        <taxon>fabids</taxon>
        <taxon>Rosales</taxon>
        <taxon>Cannabaceae</taxon>
        <taxon>Cannabis</taxon>
    </lineage>
</organism>
<dbReference type="AlphaFoldDB" id="A0A7J6FIZ0"/>
<dbReference type="EMBL" id="JAATIP010000116">
    <property type="protein sequence ID" value="KAF4370684.1"/>
    <property type="molecule type" value="Genomic_DNA"/>
</dbReference>
<feature type="region of interest" description="Disordered" evidence="5">
    <location>
        <begin position="1"/>
        <end position="47"/>
    </location>
</feature>
<feature type="transmembrane region" description="Helical" evidence="6">
    <location>
        <begin position="143"/>
        <end position="168"/>
    </location>
</feature>
<dbReference type="Proteomes" id="UP000525078">
    <property type="component" value="Unassembled WGS sequence"/>
</dbReference>
<feature type="compositionally biased region" description="Polar residues" evidence="5">
    <location>
        <begin position="1"/>
        <end position="20"/>
    </location>
</feature>
<feature type="compositionally biased region" description="Pro residues" evidence="5">
    <location>
        <begin position="29"/>
        <end position="41"/>
    </location>
</feature>
<keyword evidence="2 6" id="KW-0812">Transmembrane</keyword>
<evidence type="ECO:0000256" key="5">
    <source>
        <dbReference type="SAM" id="MobiDB-lite"/>
    </source>
</evidence>
<comment type="subcellular location">
    <subcellularLocation>
        <location evidence="1">Membrane</location>
        <topology evidence="1">Multi-pass membrane protein</topology>
    </subcellularLocation>
</comment>
<dbReference type="GO" id="GO:0016020">
    <property type="term" value="C:membrane"/>
    <property type="evidence" value="ECO:0007669"/>
    <property type="project" value="UniProtKB-SubCell"/>
</dbReference>
<evidence type="ECO:0000256" key="4">
    <source>
        <dbReference type="ARBA" id="ARBA00023136"/>
    </source>
</evidence>